<dbReference type="EMBL" id="NIOF01000012">
    <property type="protein sequence ID" value="OWQ85699.1"/>
    <property type="molecule type" value="Genomic_DNA"/>
</dbReference>
<feature type="compositionally biased region" description="Low complexity" evidence="1">
    <location>
        <begin position="454"/>
        <end position="479"/>
    </location>
</feature>
<name>A0A246IZC8_9BURK</name>
<dbReference type="Proteomes" id="UP000197468">
    <property type="component" value="Unassembled WGS sequence"/>
</dbReference>
<feature type="region of interest" description="Disordered" evidence="1">
    <location>
        <begin position="239"/>
        <end position="302"/>
    </location>
</feature>
<evidence type="ECO:0000256" key="1">
    <source>
        <dbReference type="SAM" id="MobiDB-lite"/>
    </source>
</evidence>
<comment type="caution">
    <text evidence="2">The sequence shown here is derived from an EMBL/GenBank/DDBJ whole genome shotgun (WGS) entry which is preliminary data.</text>
</comment>
<evidence type="ECO:0000313" key="3">
    <source>
        <dbReference type="Proteomes" id="UP000197468"/>
    </source>
</evidence>
<reference evidence="2 3" key="1">
    <citation type="journal article" date="2008" name="Int. J. Syst. Evol. Microbiol.">
        <title>Description of Roseateles aquatilis sp. nov. and Roseateles terrae sp. nov., in the class Betaproteobacteria, and emended description of the genus Roseateles.</title>
        <authorList>
            <person name="Gomila M."/>
            <person name="Bowien B."/>
            <person name="Falsen E."/>
            <person name="Moore E.R."/>
            <person name="Lalucat J."/>
        </authorList>
    </citation>
    <scope>NUCLEOTIDE SEQUENCE [LARGE SCALE GENOMIC DNA]</scope>
    <source>
        <strain evidence="2 3">CCUG 48205</strain>
    </source>
</reference>
<feature type="compositionally biased region" description="Basic and acidic residues" evidence="1">
    <location>
        <begin position="435"/>
        <end position="444"/>
    </location>
</feature>
<feature type="region of interest" description="Disordered" evidence="1">
    <location>
        <begin position="420"/>
        <end position="479"/>
    </location>
</feature>
<gene>
    <name evidence="2" type="ORF">CDN99_21720</name>
</gene>
<keyword evidence="3" id="KW-1185">Reference proteome</keyword>
<protein>
    <submittedName>
        <fullName evidence="2">Uncharacterized protein</fullName>
    </submittedName>
</protein>
<evidence type="ECO:0000313" key="2">
    <source>
        <dbReference type="EMBL" id="OWQ85699.1"/>
    </source>
</evidence>
<dbReference type="AlphaFoldDB" id="A0A246IZC8"/>
<sequence>MLTQRRAMDTLIAGHAPGVDAGAVAQLAGKSWFSTSAAKLKYVDDDDAEQEMDVGRKTEAWLCPDDIVLGSIPLDEERRGIYDVERLRQASGKSLIACHLLNHDLGGAGVQENMFPHTTEYNAAHSKQQEDHTKAKLHQVHELAEGAPDGTSVGLRVSVEVDPMPSDAVSSVADLAPVRFKMTSTIADDKGAEVDNPQAGRVEPVAVHPRWNHRTVTNKEWLTASGAVATKTYRARNEAFRKRVTDRSTTLLPQGSASSSSASMPLPSSASPLATTPTATPVLSSSNPLSSSPPLSSSIAPTTSTTVLPDSILADDSSALLSPIVSTGEPISLPLATTGSSSSSLSLPRVADDEDPEAIRHDEEFYFEHLLSLIGEIKKIPEAYRSKFAKQLGKVDLFSNEFEPGLLALNRAIARDHVTVGRGSDERSKRSKTRVPIDQDRPDRSGPSSAAAMPLTLSPPSDVPTTTSSSTAASTDTGF</sequence>
<accession>A0A246IZC8</accession>
<organism evidence="2 3">
    <name type="scientific">Roseateles aquatilis</name>
    <dbReference type="NCBI Taxonomy" id="431061"/>
    <lineage>
        <taxon>Bacteria</taxon>
        <taxon>Pseudomonadati</taxon>
        <taxon>Pseudomonadota</taxon>
        <taxon>Betaproteobacteria</taxon>
        <taxon>Burkholderiales</taxon>
        <taxon>Sphaerotilaceae</taxon>
        <taxon>Roseateles</taxon>
    </lineage>
</organism>
<feature type="compositionally biased region" description="Low complexity" evidence="1">
    <location>
        <begin position="250"/>
        <end position="302"/>
    </location>
</feature>
<proteinExistence type="predicted"/>